<evidence type="ECO:0000256" key="1">
    <source>
        <dbReference type="SAM" id="Phobius"/>
    </source>
</evidence>
<feature type="transmembrane region" description="Helical" evidence="1">
    <location>
        <begin position="30"/>
        <end position="48"/>
    </location>
</feature>
<keyword evidence="1" id="KW-1133">Transmembrane helix</keyword>
<dbReference type="EMBL" id="LR797257">
    <property type="protein sequence ID" value="CAB4198145.1"/>
    <property type="molecule type" value="Genomic_DNA"/>
</dbReference>
<keyword evidence="1" id="KW-0472">Membrane</keyword>
<protein>
    <submittedName>
        <fullName evidence="2">Uncharacterized protein</fullName>
    </submittedName>
</protein>
<organism evidence="2">
    <name type="scientific">uncultured Caudovirales phage</name>
    <dbReference type="NCBI Taxonomy" id="2100421"/>
    <lineage>
        <taxon>Viruses</taxon>
        <taxon>Duplodnaviria</taxon>
        <taxon>Heunggongvirae</taxon>
        <taxon>Uroviricota</taxon>
        <taxon>Caudoviricetes</taxon>
        <taxon>Peduoviridae</taxon>
        <taxon>Maltschvirus</taxon>
        <taxon>Maltschvirus maltsch</taxon>
    </lineage>
</organism>
<feature type="transmembrane region" description="Helical" evidence="1">
    <location>
        <begin position="7"/>
        <end position="24"/>
    </location>
</feature>
<proteinExistence type="predicted"/>
<reference evidence="2" key="1">
    <citation type="submission" date="2020-05" db="EMBL/GenBank/DDBJ databases">
        <authorList>
            <person name="Chiriac C."/>
            <person name="Salcher M."/>
            <person name="Ghai R."/>
            <person name="Kavagutti S V."/>
        </authorList>
    </citation>
    <scope>NUCLEOTIDE SEQUENCE</scope>
</reference>
<gene>
    <name evidence="2" type="ORF">UFOVP1311_55</name>
</gene>
<keyword evidence="1" id="KW-0812">Transmembrane</keyword>
<evidence type="ECO:0000313" key="2">
    <source>
        <dbReference type="EMBL" id="CAB4198145.1"/>
    </source>
</evidence>
<name>A0A6J5S054_9CAUD</name>
<accession>A0A6J5S054</accession>
<sequence>MKGIIQWAIIITILALFFGWGATFDGLMKVLGFIFLGFLVTETLKAAIYEAIYNNTKINEIEKVQQKTFNLLIKIEKDLQQLKYK</sequence>